<feature type="transmembrane region" description="Helical" evidence="7">
    <location>
        <begin position="562"/>
        <end position="583"/>
    </location>
</feature>
<accession>A0ABW0HQV9</accession>
<evidence type="ECO:0000256" key="3">
    <source>
        <dbReference type="ARBA" id="ARBA00022630"/>
    </source>
</evidence>
<evidence type="ECO:0000256" key="6">
    <source>
        <dbReference type="ARBA" id="ARBA00023002"/>
    </source>
</evidence>
<dbReference type="InterPro" id="IPR005720">
    <property type="entry name" value="Dihydroorotate_DH_cat"/>
</dbReference>
<keyword evidence="7" id="KW-1133">Transmembrane helix</keyword>
<evidence type="ECO:0000313" key="9">
    <source>
        <dbReference type="EMBL" id="MFC5403506.1"/>
    </source>
</evidence>
<evidence type="ECO:0000256" key="4">
    <source>
        <dbReference type="ARBA" id="ARBA00022643"/>
    </source>
</evidence>
<dbReference type="PANTHER" id="PTHR48109:SF4">
    <property type="entry name" value="DIHYDROOROTATE DEHYDROGENASE (QUINONE), MITOCHONDRIAL"/>
    <property type="match status" value="1"/>
</dbReference>
<gene>
    <name evidence="9" type="ORF">ACFPOF_12255</name>
</gene>
<feature type="transmembrane region" description="Helical" evidence="7">
    <location>
        <begin position="433"/>
        <end position="456"/>
    </location>
</feature>
<keyword evidence="4" id="KW-0288">FMN</keyword>
<reference evidence="10" key="1">
    <citation type="journal article" date="2019" name="Int. J. Syst. Evol. Microbiol.">
        <title>The Global Catalogue of Microorganisms (GCM) 10K type strain sequencing project: providing services to taxonomists for standard genome sequencing and annotation.</title>
        <authorList>
            <consortium name="The Broad Institute Genomics Platform"/>
            <consortium name="The Broad Institute Genome Sequencing Center for Infectious Disease"/>
            <person name="Wu L."/>
            <person name="Ma J."/>
        </authorList>
    </citation>
    <scope>NUCLEOTIDE SEQUENCE [LARGE SCALE GENOMIC DNA]</scope>
    <source>
        <strain evidence="10">CGMCC 1.18575</strain>
    </source>
</reference>
<comment type="caution">
    <text evidence="9">The sequence shown here is derived from an EMBL/GenBank/DDBJ whole genome shotgun (WGS) entry which is preliminary data.</text>
</comment>
<feature type="domain" description="Dihydroorotate dehydrogenase catalytic" evidence="8">
    <location>
        <begin position="264"/>
        <end position="330"/>
    </location>
</feature>
<dbReference type="PANTHER" id="PTHR48109">
    <property type="entry name" value="DIHYDROOROTATE DEHYDROGENASE (QUINONE), MITOCHONDRIAL-RELATED"/>
    <property type="match status" value="1"/>
</dbReference>
<feature type="transmembrane region" description="Helical" evidence="7">
    <location>
        <begin position="506"/>
        <end position="532"/>
    </location>
</feature>
<evidence type="ECO:0000256" key="5">
    <source>
        <dbReference type="ARBA" id="ARBA00022975"/>
    </source>
</evidence>
<dbReference type="SUPFAM" id="SSF51395">
    <property type="entry name" value="FMN-linked oxidoreductases"/>
    <property type="match status" value="1"/>
</dbReference>
<keyword evidence="10" id="KW-1185">Reference proteome</keyword>
<name>A0ABW0HQV9_9BACL</name>
<keyword evidence="7" id="KW-0472">Membrane</keyword>
<organism evidence="9 10">
    <name type="scientific">Cohnella soli</name>
    <dbReference type="NCBI Taxonomy" id="425005"/>
    <lineage>
        <taxon>Bacteria</taxon>
        <taxon>Bacillati</taxon>
        <taxon>Bacillota</taxon>
        <taxon>Bacilli</taxon>
        <taxon>Bacillales</taxon>
        <taxon>Paenibacillaceae</taxon>
        <taxon>Cohnella</taxon>
    </lineage>
</organism>
<dbReference type="Proteomes" id="UP001596113">
    <property type="component" value="Unassembled WGS sequence"/>
</dbReference>
<dbReference type="Pfam" id="PF01180">
    <property type="entry name" value="DHO_dh"/>
    <property type="match status" value="1"/>
</dbReference>
<keyword evidence="5" id="KW-0665">Pyrimidine biosynthesis</keyword>
<sequence length="661" mass="72908">MPDWSYQTIFRPLLFRLPSRVARNVTLKAMRRVSRLPGGTLLIKTLGHMEPSPLLETSIANVPAATPVGLSGSVDPNGIAHRALAQFGFGFMEIGPVTIKPVGGGKPIHNDTKGELLSYPDEYENEGLMHVQERFAEPDHRLPRFFRVSPMPAARTDEAVDQLRMLMLALRSNNATGFHVDILDSQGGIALNVRLLERMCAMIHRLRLDDDFRDPALLRIPLDYPPEEVSFLLSQADLSVWAGFVVGEALPQQETDRAVEIGRSGKPYALSLVRQLKASALPHQSIVAGAGVHEPQDALDLLAAGASHVLLGSGLVYAGPGLPKRINEAIIYETIKAEPAPESPSFWRHWGWMRLLGLGMIVGGILAWAIAASSVVLPYDEHFLAMSRDELSRLNEHLLHFMSHDRITLAGTMISIGILYSRLAKYGLKDGQHWARTAVFISGAVGFPSFFLYLGYGFFDPLHALAAIVLFPMFLLAMRRNPDQPFRRPVNLRNDPTWKRAMWGQLCFVALGASLAVGGLVIATVGVTQVFVPQDLTFMETTRETLRAANPNLIPLIAHDRAGFGGALFSDAVMLLAVSLWGIRQGERWLWWTLLAGGAPAFVAGLSVHYGIAYTDFVHLLPAYFAAALYVIGLILLYPYMMQNPRPESAYTYERPVSRGK</sequence>
<dbReference type="InterPro" id="IPR050074">
    <property type="entry name" value="DHO_dehydrogenase"/>
</dbReference>
<keyword evidence="7" id="KW-0812">Transmembrane</keyword>
<comment type="pathway">
    <text evidence="2">Pyrimidine metabolism; UMP biosynthesis via de novo pathway.</text>
</comment>
<dbReference type="Gene3D" id="3.20.20.70">
    <property type="entry name" value="Aldolase class I"/>
    <property type="match status" value="1"/>
</dbReference>
<feature type="transmembrane region" description="Helical" evidence="7">
    <location>
        <begin position="618"/>
        <end position="638"/>
    </location>
</feature>
<feature type="transmembrane region" description="Helical" evidence="7">
    <location>
        <begin position="355"/>
        <end position="379"/>
    </location>
</feature>
<keyword evidence="3" id="KW-0285">Flavoprotein</keyword>
<evidence type="ECO:0000256" key="1">
    <source>
        <dbReference type="ARBA" id="ARBA00001917"/>
    </source>
</evidence>
<proteinExistence type="predicted"/>
<comment type="cofactor">
    <cofactor evidence="1">
        <name>FMN</name>
        <dbReference type="ChEBI" id="CHEBI:58210"/>
    </cofactor>
</comment>
<keyword evidence="6" id="KW-0560">Oxidoreductase</keyword>
<protein>
    <recommendedName>
        <fullName evidence="8">Dihydroorotate dehydrogenase catalytic domain-containing protein</fullName>
    </recommendedName>
</protein>
<evidence type="ECO:0000259" key="8">
    <source>
        <dbReference type="Pfam" id="PF01180"/>
    </source>
</evidence>
<feature type="transmembrane region" description="Helical" evidence="7">
    <location>
        <begin position="399"/>
        <end position="421"/>
    </location>
</feature>
<feature type="transmembrane region" description="Helical" evidence="7">
    <location>
        <begin position="590"/>
        <end position="612"/>
    </location>
</feature>
<dbReference type="RefSeq" id="WP_378132916.1">
    <property type="nucleotide sequence ID" value="NZ_JBHSMI010000023.1"/>
</dbReference>
<evidence type="ECO:0000313" key="10">
    <source>
        <dbReference type="Proteomes" id="UP001596113"/>
    </source>
</evidence>
<dbReference type="EMBL" id="JBHSMI010000023">
    <property type="protein sequence ID" value="MFC5403506.1"/>
    <property type="molecule type" value="Genomic_DNA"/>
</dbReference>
<feature type="transmembrane region" description="Helical" evidence="7">
    <location>
        <begin position="462"/>
        <end position="478"/>
    </location>
</feature>
<dbReference type="InterPro" id="IPR013785">
    <property type="entry name" value="Aldolase_TIM"/>
</dbReference>
<evidence type="ECO:0000256" key="7">
    <source>
        <dbReference type="SAM" id="Phobius"/>
    </source>
</evidence>
<evidence type="ECO:0000256" key="2">
    <source>
        <dbReference type="ARBA" id="ARBA00004725"/>
    </source>
</evidence>